<name>A0A8S3WTH8_PARAO</name>
<accession>A0A8S3WTH8</accession>
<proteinExistence type="predicted"/>
<protein>
    <submittedName>
        <fullName evidence="2">(apollo) hypothetical protein</fullName>
    </submittedName>
</protein>
<keyword evidence="3" id="KW-1185">Reference proteome</keyword>
<sequence length="85" mass="9018">MSISDGKAYGTSTIGGVTGSIGTTSKEAVGRLAGDVGTADGKADDEDDEELLEYQIVIPQPIAISMMLVYLDLHLGDRFLNIFPR</sequence>
<comment type="caution">
    <text evidence="2">The sequence shown here is derived from an EMBL/GenBank/DDBJ whole genome shotgun (WGS) entry which is preliminary data.</text>
</comment>
<evidence type="ECO:0000313" key="3">
    <source>
        <dbReference type="Proteomes" id="UP000691718"/>
    </source>
</evidence>
<dbReference type="Proteomes" id="UP000691718">
    <property type="component" value="Unassembled WGS sequence"/>
</dbReference>
<organism evidence="2 3">
    <name type="scientific">Parnassius apollo</name>
    <name type="common">Apollo butterfly</name>
    <name type="synonym">Papilio apollo</name>
    <dbReference type="NCBI Taxonomy" id="110799"/>
    <lineage>
        <taxon>Eukaryota</taxon>
        <taxon>Metazoa</taxon>
        <taxon>Ecdysozoa</taxon>
        <taxon>Arthropoda</taxon>
        <taxon>Hexapoda</taxon>
        <taxon>Insecta</taxon>
        <taxon>Pterygota</taxon>
        <taxon>Neoptera</taxon>
        <taxon>Endopterygota</taxon>
        <taxon>Lepidoptera</taxon>
        <taxon>Glossata</taxon>
        <taxon>Ditrysia</taxon>
        <taxon>Papilionoidea</taxon>
        <taxon>Papilionidae</taxon>
        <taxon>Parnassiinae</taxon>
        <taxon>Parnassini</taxon>
        <taxon>Parnassius</taxon>
        <taxon>Parnassius</taxon>
    </lineage>
</organism>
<evidence type="ECO:0000313" key="2">
    <source>
        <dbReference type="EMBL" id="CAG4975175.1"/>
    </source>
</evidence>
<reference evidence="2" key="1">
    <citation type="submission" date="2021-04" db="EMBL/GenBank/DDBJ databases">
        <authorList>
            <person name="Tunstrom K."/>
        </authorList>
    </citation>
    <scope>NUCLEOTIDE SEQUENCE</scope>
</reference>
<feature type="compositionally biased region" description="Low complexity" evidence="1">
    <location>
        <begin position="10"/>
        <end position="22"/>
    </location>
</feature>
<feature type="region of interest" description="Disordered" evidence="1">
    <location>
        <begin position="1"/>
        <end position="22"/>
    </location>
</feature>
<dbReference type="AlphaFoldDB" id="A0A8S3WTH8"/>
<evidence type="ECO:0000256" key="1">
    <source>
        <dbReference type="SAM" id="MobiDB-lite"/>
    </source>
</evidence>
<gene>
    <name evidence="2" type="ORF">PAPOLLO_LOCUS9067</name>
</gene>
<dbReference type="EMBL" id="CAJQZP010000644">
    <property type="protein sequence ID" value="CAG4975175.1"/>
    <property type="molecule type" value="Genomic_DNA"/>
</dbReference>